<comment type="caution">
    <text evidence="7">The sequence shown here is derived from an EMBL/GenBank/DDBJ whole genome shotgun (WGS) entry which is preliminary data.</text>
</comment>
<dbReference type="EMBL" id="JAIWYP010000011">
    <property type="protein sequence ID" value="KAH3741517.1"/>
    <property type="molecule type" value="Genomic_DNA"/>
</dbReference>
<evidence type="ECO:0000313" key="8">
    <source>
        <dbReference type="Proteomes" id="UP000828390"/>
    </source>
</evidence>
<dbReference type="Proteomes" id="UP000828390">
    <property type="component" value="Unassembled WGS sequence"/>
</dbReference>
<evidence type="ECO:0000256" key="1">
    <source>
        <dbReference type="ARBA" id="ARBA00022723"/>
    </source>
</evidence>
<evidence type="ECO:0000256" key="2">
    <source>
        <dbReference type="ARBA" id="ARBA00022771"/>
    </source>
</evidence>
<evidence type="ECO:0000256" key="3">
    <source>
        <dbReference type="ARBA" id="ARBA00022833"/>
    </source>
</evidence>
<evidence type="ECO:0000256" key="4">
    <source>
        <dbReference type="ARBA" id="ARBA00023125"/>
    </source>
</evidence>
<accession>A0A9D4I2P6</accession>
<keyword evidence="3" id="KW-0862">Zinc</keyword>
<dbReference type="AlphaFoldDB" id="A0A9D4I2P6"/>
<dbReference type="InterPro" id="IPR006612">
    <property type="entry name" value="THAP_Znf"/>
</dbReference>
<dbReference type="PANTHER" id="PTHR46600:SF11">
    <property type="entry name" value="THAP DOMAIN-CONTAINING PROTEIN 10"/>
    <property type="match status" value="1"/>
</dbReference>
<keyword evidence="2 5" id="KW-0863">Zinc-finger</keyword>
<dbReference type="GO" id="GO:0043565">
    <property type="term" value="F:sequence-specific DNA binding"/>
    <property type="evidence" value="ECO:0007669"/>
    <property type="project" value="InterPro"/>
</dbReference>
<reference evidence="7" key="1">
    <citation type="journal article" date="2019" name="bioRxiv">
        <title>The Genome of the Zebra Mussel, Dreissena polymorpha: A Resource for Invasive Species Research.</title>
        <authorList>
            <person name="McCartney M.A."/>
            <person name="Auch B."/>
            <person name="Kono T."/>
            <person name="Mallez S."/>
            <person name="Zhang Y."/>
            <person name="Obille A."/>
            <person name="Becker A."/>
            <person name="Abrahante J.E."/>
            <person name="Garbe J."/>
            <person name="Badalamenti J.P."/>
            <person name="Herman A."/>
            <person name="Mangelson H."/>
            <person name="Liachko I."/>
            <person name="Sullivan S."/>
            <person name="Sone E.D."/>
            <person name="Koren S."/>
            <person name="Silverstein K.A.T."/>
            <person name="Beckman K.B."/>
            <person name="Gohl D.M."/>
        </authorList>
    </citation>
    <scope>NUCLEOTIDE SEQUENCE</scope>
    <source>
        <strain evidence="7">Duluth1</strain>
        <tissue evidence="7">Whole animal</tissue>
    </source>
</reference>
<dbReference type="SMART" id="SM00980">
    <property type="entry name" value="THAP"/>
    <property type="match status" value="1"/>
</dbReference>
<evidence type="ECO:0000256" key="5">
    <source>
        <dbReference type="PROSITE-ProRule" id="PRU00309"/>
    </source>
</evidence>
<organism evidence="7 8">
    <name type="scientific">Dreissena polymorpha</name>
    <name type="common">Zebra mussel</name>
    <name type="synonym">Mytilus polymorpha</name>
    <dbReference type="NCBI Taxonomy" id="45954"/>
    <lineage>
        <taxon>Eukaryota</taxon>
        <taxon>Metazoa</taxon>
        <taxon>Spiralia</taxon>
        <taxon>Lophotrochozoa</taxon>
        <taxon>Mollusca</taxon>
        <taxon>Bivalvia</taxon>
        <taxon>Autobranchia</taxon>
        <taxon>Heteroconchia</taxon>
        <taxon>Euheterodonta</taxon>
        <taxon>Imparidentia</taxon>
        <taxon>Neoheterodontei</taxon>
        <taxon>Myida</taxon>
        <taxon>Dreissenoidea</taxon>
        <taxon>Dreissenidae</taxon>
        <taxon>Dreissena</taxon>
    </lineage>
</organism>
<sequence length="147" mass="17316">MNVMKQNFVQQINDHDYAVQFYTATPVFDSKPDRKQIQDITVSLEKKLKSNRICCVPKSEDDPVQAVWLNKIRRDEDRHFKISHNTVVCFLHFERDCLDESGFAKRRYLKPGAIPTLYDCWKDKPHLLKRIHFIQDDFCLAANGWSG</sequence>
<gene>
    <name evidence="7" type="ORF">DPMN_048242</name>
</gene>
<dbReference type="InterPro" id="IPR026516">
    <property type="entry name" value="THAP1/10"/>
</dbReference>
<proteinExistence type="predicted"/>
<dbReference type="PANTHER" id="PTHR46600">
    <property type="entry name" value="THAP DOMAIN-CONTAINING"/>
    <property type="match status" value="1"/>
</dbReference>
<reference evidence="7" key="2">
    <citation type="submission" date="2020-11" db="EMBL/GenBank/DDBJ databases">
        <authorList>
            <person name="McCartney M.A."/>
            <person name="Auch B."/>
            <person name="Kono T."/>
            <person name="Mallez S."/>
            <person name="Becker A."/>
            <person name="Gohl D.M."/>
            <person name="Silverstein K.A.T."/>
            <person name="Koren S."/>
            <person name="Bechman K.B."/>
            <person name="Herman A."/>
            <person name="Abrahante J.E."/>
            <person name="Garbe J."/>
        </authorList>
    </citation>
    <scope>NUCLEOTIDE SEQUENCE</scope>
    <source>
        <strain evidence="7">Duluth1</strain>
        <tissue evidence="7">Whole animal</tissue>
    </source>
</reference>
<evidence type="ECO:0000313" key="7">
    <source>
        <dbReference type="EMBL" id="KAH3741517.1"/>
    </source>
</evidence>
<keyword evidence="8" id="KW-1185">Reference proteome</keyword>
<evidence type="ECO:0000259" key="6">
    <source>
        <dbReference type="PROSITE" id="PS50950"/>
    </source>
</evidence>
<dbReference type="Pfam" id="PF05485">
    <property type="entry name" value="THAP"/>
    <property type="match status" value="1"/>
</dbReference>
<name>A0A9D4I2P6_DREPO</name>
<dbReference type="PROSITE" id="PS50950">
    <property type="entry name" value="ZF_THAP"/>
    <property type="match status" value="1"/>
</dbReference>
<protein>
    <recommendedName>
        <fullName evidence="6">THAP-type domain-containing protein</fullName>
    </recommendedName>
</protein>
<keyword evidence="4 5" id="KW-0238">DNA-binding</keyword>
<feature type="domain" description="THAP-type" evidence="6">
    <location>
        <begin position="31"/>
        <end position="118"/>
    </location>
</feature>
<keyword evidence="1" id="KW-0479">Metal-binding</keyword>
<dbReference type="GO" id="GO:0008270">
    <property type="term" value="F:zinc ion binding"/>
    <property type="evidence" value="ECO:0007669"/>
    <property type="project" value="UniProtKB-KW"/>
</dbReference>
<dbReference type="SUPFAM" id="SSF57716">
    <property type="entry name" value="Glucocorticoid receptor-like (DNA-binding domain)"/>
    <property type="match status" value="1"/>
</dbReference>